<dbReference type="GO" id="GO:0016787">
    <property type="term" value="F:hydrolase activity"/>
    <property type="evidence" value="ECO:0007669"/>
    <property type="project" value="UniProtKB-KW"/>
</dbReference>
<dbReference type="PANTHER" id="PTHR43222:SF2">
    <property type="entry name" value="NUDIX HYDROLASE 23, CHLOROPLASTIC"/>
    <property type="match status" value="1"/>
</dbReference>
<dbReference type="OrthoDB" id="5417595at2"/>
<dbReference type="InterPro" id="IPR000086">
    <property type="entry name" value="NUDIX_hydrolase_dom"/>
</dbReference>
<dbReference type="Pfam" id="PF00293">
    <property type="entry name" value="NUDIX"/>
    <property type="match status" value="1"/>
</dbReference>
<gene>
    <name evidence="2" type="ordered locus">Galf_2110</name>
</gene>
<dbReference type="STRING" id="395494.Galf_2110"/>
<dbReference type="InterPro" id="IPR015797">
    <property type="entry name" value="NUDIX_hydrolase-like_dom_sf"/>
</dbReference>
<dbReference type="PANTHER" id="PTHR43222">
    <property type="entry name" value="NUDIX HYDROLASE 23"/>
    <property type="match status" value="1"/>
</dbReference>
<dbReference type="CDD" id="cd04511">
    <property type="entry name" value="NUDIX_Hydrolase"/>
    <property type="match status" value="1"/>
</dbReference>
<dbReference type="InterPro" id="IPR029401">
    <property type="entry name" value="Nudix_N"/>
</dbReference>
<dbReference type="Gene3D" id="2.20.70.10">
    <property type="match status" value="1"/>
</dbReference>
<dbReference type="Proteomes" id="UP000001235">
    <property type="component" value="Chromosome"/>
</dbReference>
<accession>D9SI25</accession>
<keyword evidence="3" id="KW-1185">Reference proteome</keyword>
<dbReference type="SUPFAM" id="SSF55811">
    <property type="entry name" value="Nudix"/>
    <property type="match status" value="1"/>
</dbReference>
<dbReference type="Pfam" id="PF14803">
    <property type="entry name" value="Zn_ribbon_Nudix"/>
    <property type="match status" value="1"/>
</dbReference>
<dbReference type="EMBL" id="CP002159">
    <property type="protein sequence ID" value="ADL56115.1"/>
    <property type="molecule type" value="Genomic_DNA"/>
</dbReference>
<proteinExistence type="predicted"/>
<dbReference type="Gene3D" id="3.90.79.10">
    <property type="entry name" value="Nucleoside Triphosphate Pyrophosphohydrolase"/>
    <property type="match status" value="1"/>
</dbReference>
<dbReference type="KEGG" id="gca:Galf_2110"/>
<evidence type="ECO:0000313" key="3">
    <source>
        <dbReference type="Proteomes" id="UP000001235"/>
    </source>
</evidence>
<dbReference type="HOGENOM" id="CLU_037162_16_1_4"/>
<evidence type="ECO:0000313" key="2">
    <source>
        <dbReference type="EMBL" id="ADL56115.1"/>
    </source>
</evidence>
<dbReference type="eggNOG" id="COG1051">
    <property type="taxonomic scope" value="Bacteria"/>
</dbReference>
<name>D9SI25_GALCS</name>
<dbReference type="RefSeq" id="WP_013294047.1">
    <property type="nucleotide sequence ID" value="NC_014394.1"/>
</dbReference>
<dbReference type="PROSITE" id="PS51462">
    <property type="entry name" value="NUDIX"/>
    <property type="match status" value="1"/>
</dbReference>
<evidence type="ECO:0000259" key="1">
    <source>
        <dbReference type="PROSITE" id="PS51462"/>
    </source>
</evidence>
<protein>
    <submittedName>
        <fullName evidence="2">NUDIX hydrolase</fullName>
    </submittedName>
</protein>
<feature type="domain" description="Nudix hydrolase" evidence="1">
    <location>
        <begin position="22"/>
        <end position="159"/>
    </location>
</feature>
<keyword evidence="2" id="KW-0378">Hydrolase</keyword>
<organism evidence="2 3">
    <name type="scientific">Gallionella capsiferriformans (strain ES-2)</name>
    <name type="common">Gallionella ferruginea capsiferriformans (strain ES-2)</name>
    <dbReference type="NCBI Taxonomy" id="395494"/>
    <lineage>
        <taxon>Bacteria</taxon>
        <taxon>Pseudomonadati</taxon>
        <taxon>Pseudomonadota</taxon>
        <taxon>Betaproteobacteria</taxon>
        <taxon>Nitrosomonadales</taxon>
        <taxon>Gallionellaceae</taxon>
        <taxon>Gallionella</taxon>
    </lineage>
</organism>
<reference evidence="2 3" key="1">
    <citation type="submission" date="2010-08" db="EMBL/GenBank/DDBJ databases">
        <title>Complete sequence of Gallionella capsiferriformans ES-2.</title>
        <authorList>
            <consortium name="US DOE Joint Genome Institute"/>
            <person name="Lucas S."/>
            <person name="Copeland A."/>
            <person name="Lapidus A."/>
            <person name="Cheng J.-F."/>
            <person name="Bruce D."/>
            <person name="Goodwin L."/>
            <person name="Pitluck S."/>
            <person name="Chertkov O."/>
            <person name="Davenport K.W."/>
            <person name="Detter J.C."/>
            <person name="Han C."/>
            <person name="Tapia R."/>
            <person name="Land M."/>
            <person name="Hauser L."/>
            <person name="Chang Y.-J."/>
            <person name="Jeffries C."/>
            <person name="Kyrpides N."/>
            <person name="Ivanova N."/>
            <person name="Mikhailova N."/>
            <person name="Shelobolina E.S."/>
            <person name="Picardal F."/>
            <person name="Roden E."/>
            <person name="Emerson D."/>
            <person name="Woyke T."/>
        </authorList>
    </citation>
    <scope>NUCLEOTIDE SEQUENCE [LARGE SCALE GENOMIC DNA]</scope>
    <source>
        <strain evidence="2 3">ES-2</strain>
    </source>
</reference>
<sequence>MKYCPACGQSVELRTPADDTRPRYICTACGIIHYQNPRMVIGSIPEWEDKILLCRRAIEPRYGLWTLPGGFMENGESTGAAAIRETLEEACARIEIIDLYSMYSLPYIDQVHMLFRARLLDLEFAPGQESLEVKLFAESEIPWAELAFRPVRYSLEHYFSERKKGTFSLHVDELGPPDYPPDSKLNNINTH</sequence>
<dbReference type="AlphaFoldDB" id="D9SI25"/>